<sequence length="283" mass="30458">MKLATVDYSGRSRVCVVADDHVVLVGTAGHDDLRVMYEAGERGRADLAAACQGHGERISRRGVRFLRPVLDPGAVICVGLNYRSHLTELGRGLPSAPTLFSKLPHALCDPDADVPLPPSVTQLDYEGEFVVVISRTARHVAAADAWDFVGGVSLMNDVSARDYQRRTSQWFAGKTWEASTPWGPVVATRDELTEATLEVTVNGERRQSGSFDDLLFDVPQLVADISQIVALRPGDLIATGTPDGVGMAAKPERYLGDGDVVVVRSAAIGELRNVVRATGGNRR</sequence>
<dbReference type="InterPro" id="IPR011234">
    <property type="entry name" value="Fumarylacetoacetase-like_C"/>
</dbReference>
<keyword evidence="2" id="KW-0479">Metal-binding</keyword>
<evidence type="ECO:0000313" key="5">
    <source>
        <dbReference type="Proteomes" id="UP001500689"/>
    </source>
</evidence>
<dbReference type="InterPro" id="IPR036663">
    <property type="entry name" value="Fumarylacetoacetase_C_sf"/>
</dbReference>
<dbReference type="PANTHER" id="PTHR42796">
    <property type="entry name" value="FUMARYLACETOACETATE HYDROLASE DOMAIN-CONTAINING PROTEIN 2A-RELATED"/>
    <property type="match status" value="1"/>
</dbReference>
<comment type="similarity">
    <text evidence="1">Belongs to the FAH family.</text>
</comment>
<evidence type="ECO:0000259" key="3">
    <source>
        <dbReference type="Pfam" id="PF01557"/>
    </source>
</evidence>
<organism evidence="4 5">
    <name type="scientific">Amycolatopsis ultiminotia</name>
    <dbReference type="NCBI Taxonomy" id="543629"/>
    <lineage>
        <taxon>Bacteria</taxon>
        <taxon>Bacillati</taxon>
        <taxon>Actinomycetota</taxon>
        <taxon>Actinomycetes</taxon>
        <taxon>Pseudonocardiales</taxon>
        <taxon>Pseudonocardiaceae</taxon>
        <taxon>Amycolatopsis</taxon>
    </lineage>
</organism>
<name>A0ABP6XN22_9PSEU</name>
<dbReference type="RefSeq" id="WP_344865746.1">
    <property type="nucleotide sequence ID" value="NZ_BAAAZN010000014.1"/>
</dbReference>
<feature type="domain" description="Fumarylacetoacetase-like C-terminal" evidence="3">
    <location>
        <begin position="75"/>
        <end position="276"/>
    </location>
</feature>
<dbReference type="Gene3D" id="3.90.850.10">
    <property type="entry name" value="Fumarylacetoacetase-like, C-terminal domain"/>
    <property type="match status" value="1"/>
</dbReference>
<dbReference type="Proteomes" id="UP001500689">
    <property type="component" value="Unassembled WGS sequence"/>
</dbReference>
<comment type="caution">
    <text evidence="4">The sequence shown here is derived from an EMBL/GenBank/DDBJ whole genome shotgun (WGS) entry which is preliminary data.</text>
</comment>
<accession>A0ABP6XN22</accession>
<proteinExistence type="inferred from homology"/>
<keyword evidence="5" id="KW-1185">Reference proteome</keyword>
<dbReference type="PANTHER" id="PTHR42796:SF4">
    <property type="entry name" value="FUMARYLACETOACETATE HYDROLASE DOMAIN-CONTAINING PROTEIN 2A"/>
    <property type="match status" value="1"/>
</dbReference>
<reference evidence="5" key="1">
    <citation type="journal article" date="2019" name="Int. J. Syst. Evol. Microbiol.">
        <title>The Global Catalogue of Microorganisms (GCM) 10K type strain sequencing project: providing services to taxonomists for standard genome sequencing and annotation.</title>
        <authorList>
            <consortium name="The Broad Institute Genomics Platform"/>
            <consortium name="The Broad Institute Genome Sequencing Center for Infectious Disease"/>
            <person name="Wu L."/>
            <person name="Ma J."/>
        </authorList>
    </citation>
    <scope>NUCLEOTIDE SEQUENCE [LARGE SCALE GENOMIC DNA]</scope>
    <source>
        <strain evidence="5">JCM 16898</strain>
    </source>
</reference>
<dbReference type="EMBL" id="BAAAZN010000014">
    <property type="protein sequence ID" value="GAA3567827.1"/>
    <property type="molecule type" value="Genomic_DNA"/>
</dbReference>
<dbReference type="SUPFAM" id="SSF56529">
    <property type="entry name" value="FAH"/>
    <property type="match status" value="1"/>
</dbReference>
<evidence type="ECO:0000313" key="4">
    <source>
        <dbReference type="EMBL" id="GAA3567827.1"/>
    </source>
</evidence>
<evidence type="ECO:0000256" key="2">
    <source>
        <dbReference type="ARBA" id="ARBA00022723"/>
    </source>
</evidence>
<dbReference type="Pfam" id="PF01557">
    <property type="entry name" value="FAA_hydrolase"/>
    <property type="match status" value="1"/>
</dbReference>
<dbReference type="InterPro" id="IPR051121">
    <property type="entry name" value="FAH"/>
</dbReference>
<gene>
    <name evidence="4" type="ORF">GCM10022222_59690</name>
</gene>
<protein>
    <recommendedName>
        <fullName evidence="3">Fumarylacetoacetase-like C-terminal domain-containing protein</fullName>
    </recommendedName>
</protein>
<evidence type="ECO:0000256" key="1">
    <source>
        <dbReference type="ARBA" id="ARBA00010211"/>
    </source>
</evidence>